<dbReference type="CDD" id="cd15482">
    <property type="entry name" value="Sialidase_non-viral"/>
    <property type="match status" value="1"/>
</dbReference>
<dbReference type="Proteomes" id="UP000827153">
    <property type="component" value="Segment"/>
</dbReference>
<feature type="domain" description="Sialidase" evidence="1">
    <location>
        <begin position="85"/>
        <end position="311"/>
    </location>
</feature>
<evidence type="ECO:0000313" key="2">
    <source>
        <dbReference type="EMBL" id="QXX30959.1"/>
    </source>
</evidence>
<dbReference type="InterPro" id="IPR026856">
    <property type="entry name" value="Sialidase_fam"/>
</dbReference>
<accession>A0ABX8SR03</accession>
<proteinExistence type="predicted"/>
<sequence length="551" mass="60946">MDQPWLVTPSRPPWPLKRSLSLSDSINFEAGAGLEFADSVLGVKTDTTLAFKDQRVGVNPDVLKSVRYLPIFKSGDFGSSFFRIPTIISLTNGNVLVFADARFVSRDDFHSTATAVAISDDGGLTFPFKTLALVPESRTPNSRFLDPCIIEAPSGDLFLFVVYFENANHLSELDSNYDFVYSVSRDGGRTWGVPISLKSLSTEEESYFFQCPGQGLVMGDGTLVVPCQSWAPQNELHSTLIYSFDGGKNWKRATGQIPLKTSECQIIEFPAAGNLMLVARKEYAPDTPEGRTRAIYVSKDKGATWEPHRTNGTLRMRNPCSASLIRISPNFEWVALLCGPLADYVSFTQGRSNLVLQYLSSFGTEWVPLGIVDKRVTLGYSGLTFNSIFNRLYVVGEAADGSGVSLYDCTRYLGMINSGIGYNVNLGYEVRVNVNACRLGEQKLRYRRVGSDVWIAGELLPPAGGKFPSVVTNLFDFRLPFATSSRIGWVTCFASKSVPATILFPFILEYFWVTPNLTVRCFANSCSVSEEHKLSDMQIIYFPDSKLATMA</sequence>
<dbReference type="PANTHER" id="PTHR10628:SF30">
    <property type="entry name" value="EXO-ALPHA-SIALIDASE"/>
    <property type="match status" value="1"/>
</dbReference>
<organism evidence="2 3">
    <name type="scientific">Psittacine adenovirus 2</name>
    <dbReference type="NCBI Taxonomy" id="1301246"/>
    <lineage>
        <taxon>Viruses</taxon>
        <taxon>Varidnaviria</taxon>
        <taxon>Bamfordvirae</taxon>
        <taxon>Preplasmiviricota</taxon>
        <taxon>Polisuviricotina</taxon>
        <taxon>Pharingeaviricetes</taxon>
        <taxon>Rowavirales</taxon>
        <taxon>Adenoviridae</taxon>
        <taxon>Siadenovirus</taxon>
        <taxon>Siadenovirus cinerei</taxon>
    </lineage>
</organism>
<evidence type="ECO:0000313" key="3">
    <source>
        <dbReference type="Proteomes" id="UP000827153"/>
    </source>
</evidence>
<evidence type="ECO:0000259" key="1">
    <source>
        <dbReference type="Pfam" id="PF13859"/>
    </source>
</evidence>
<keyword evidence="3" id="KW-1185">Reference proteome</keyword>
<reference evidence="2 3" key="1">
    <citation type="submission" date="2021-07" db="EMBL/GenBank/DDBJ databases">
        <title>Genomic characterization of psittacine adenovirus 2, a siadenovirus determined from a moribund African grey parrot (Psittacus erithacus).</title>
        <authorList>
            <person name="Surphlis A.C."/>
            <person name="Dill-Okubo J.A."/>
            <person name="Harrach B."/>
            <person name="Waltzek T.B."/>
            <person name="Subramaniam K."/>
        </authorList>
    </citation>
    <scope>NUCLEOTIDE SEQUENCE [LARGE SCALE GENOMIC DNA]</scope>
    <source>
        <strain evidence="2 3">WVL19065-01E</strain>
    </source>
</reference>
<dbReference type="Gene3D" id="2.120.10.10">
    <property type="match status" value="1"/>
</dbReference>
<protein>
    <submittedName>
        <fullName evidence="2">Sialidase</fullName>
    </submittedName>
</protein>
<dbReference type="Pfam" id="PF13859">
    <property type="entry name" value="BNR_3"/>
    <property type="match status" value="1"/>
</dbReference>
<name>A0ABX8SR03_9ADEN</name>
<dbReference type="EMBL" id="MZ562791">
    <property type="protein sequence ID" value="QXX30959.1"/>
    <property type="molecule type" value="Genomic_DNA"/>
</dbReference>
<dbReference type="InterPro" id="IPR036278">
    <property type="entry name" value="Sialidase_sf"/>
</dbReference>
<dbReference type="InterPro" id="IPR011040">
    <property type="entry name" value="Sialidase"/>
</dbReference>
<dbReference type="PANTHER" id="PTHR10628">
    <property type="entry name" value="SIALIDASE"/>
    <property type="match status" value="1"/>
</dbReference>
<dbReference type="SUPFAM" id="SSF50939">
    <property type="entry name" value="Sialidases"/>
    <property type="match status" value="1"/>
</dbReference>